<organism evidence="1 2">
    <name type="scientific">Rhizophagus irregularis</name>
    <dbReference type="NCBI Taxonomy" id="588596"/>
    <lineage>
        <taxon>Eukaryota</taxon>
        <taxon>Fungi</taxon>
        <taxon>Fungi incertae sedis</taxon>
        <taxon>Mucoromycota</taxon>
        <taxon>Glomeromycotina</taxon>
        <taxon>Glomeromycetes</taxon>
        <taxon>Glomerales</taxon>
        <taxon>Glomeraceae</taxon>
        <taxon>Rhizophagus</taxon>
    </lineage>
</organism>
<dbReference type="EMBL" id="LLXJ01001191">
    <property type="protein sequence ID" value="PKC03401.1"/>
    <property type="molecule type" value="Genomic_DNA"/>
</dbReference>
<protein>
    <submittedName>
        <fullName evidence="1">Uncharacterized protein</fullName>
    </submittedName>
</protein>
<dbReference type="AlphaFoldDB" id="A0A2N0P999"/>
<reference evidence="1 2" key="1">
    <citation type="submission" date="2016-04" db="EMBL/GenBank/DDBJ databases">
        <title>Genome analyses suggest a sexual origin of heterokaryosis in a supposedly ancient asexual fungus.</title>
        <authorList>
            <person name="Ropars J."/>
            <person name="Sedzielewska K."/>
            <person name="Noel J."/>
            <person name="Charron P."/>
            <person name="Farinelli L."/>
            <person name="Marton T."/>
            <person name="Kruger M."/>
            <person name="Pelin A."/>
            <person name="Brachmann A."/>
            <person name="Corradi N."/>
        </authorList>
    </citation>
    <scope>NUCLEOTIDE SEQUENCE [LARGE SCALE GENOMIC DNA]</scope>
    <source>
        <strain evidence="1 2">A5</strain>
    </source>
</reference>
<dbReference type="Proteomes" id="UP000232722">
    <property type="component" value="Unassembled WGS sequence"/>
</dbReference>
<evidence type="ECO:0000313" key="1">
    <source>
        <dbReference type="EMBL" id="PKC03401.1"/>
    </source>
</evidence>
<comment type="caution">
    <text evidence="1">The sequence shown here is derived from an EMBL/GenBank/DDBJ whole genome shotgun (WGS) entry which is preliminary data.</text>
</comment>
<gene>
    <name evidence="1" type="ORF">RhiirA5_380195</name>
</gene>
<evidence type="ECO:0000313" key="2">
    <source>
        <dbReference type="Proteomes" id="UP000232722"/>
    </source>
</evidence>
<accession>A0A2N0P999</accession>
<reference evidence="1 2" key="2">
    <citation type="submission" date="2017-09" db="EMBL/GenBank/DDBJ databases">
        <title>Extensive intraspecific genome diversity in a model arbuscular mycorrhizal fungus.</title>
        <authorList>
            <person name="Chen E.C."/>
            <person name="Morin E."/>
            <person name="Beaudet D."/>
            <person name="Noel J."/>
            <person name="Ndikumana S."/>
            <person name="Charron P."/>
            <person name="St-Onge C."/>
            <person name="Giorgi J."/>
            <person name="Grigoriev I.V."/>
            <person name="Roux C."/>
            <person name="Martin F.M."/>
            <person name="Corradi N."/>
        </authorList>
    </citation>
    <scope>NUCLEOTIDE SEQUENCE [LARGE SCALE GENOMIC DNA]</scope>
    <source>
        <strain evidence="1 2">A5</strain>
    </source>
</reference>
<proteinExistence type="predicted"/>
<sequence>MTIEERIDEDYNVRINNIDKLVIGNKNIIDELKNSLIERDDKEKVGKKECKDIVSWVIREDLDRGDNEIREYAKTNKIRNQLISYMNSMNDFTLKTLAECAIEMKGLIEILENGKIKKDKRE</sequence>
<name>A0A2N0P999_9GLOM</name>